<reference evidence="2" key="1">
    <citation type="submission" date="2022-07" db="EMBL/GenBank/DDBJ databases">
        <title>The genome of Lyophyllum shimeji provides insight into the initial evolution of ectomycorrhizal fungal genome.</title>
        <authorList>
            <person name="Kobayashi Y."/>
            <person name="Shibata T."/>
            <person name="Hirakawa H."/>
            <person name="Shigenobu S."/>
            <person name="Nishiyama T."/>
            <person name="Yamada A."/>
            <person name="Hasebe M."/>
            <person name="Kawaguchi M."/>
        </authorList>
    </citation>
    <scope>NUCLEOTIDE SEQUENCE</scope>
    <source>
        <strain evidence="2">AT787</strain>
    </source>
</reference>
<feature type="compositionally biased region" description="Polar residues" evidence="1">
    <location>
        <begin position="102"/>
        <end position="115"/>
    </location>
</feature>
<keyword evidence="3" id="KW-1185">Reference proteome</keyword>
<comment type="caution">
    <text evidence="2">The sequence shown here is derived from an EMBL/GenBank/DDBJ whole genome shotgun (WGS) entry which is preliminary data.</text>
</comment>
<evidence type="ECO:0000313" key="3">
    <source>
        <dbReference type="Proteomes" id="UP001063166"/>
    </source>
</evidence>
<sequence length="172" mass="19032">MTIVAAVQEYRSRRAFVWPSVSTIVVKDSAVRKHLFRRGLVRVEGRATISNCVLFSKPNTVIEFSDTVLLPFVARLRETAEDTQEVRDSESTPPAPDVFPDPSTQPQMPHSTSTLRLPAASHGAVLDPSLSFPRRATLTKPAQIGSVGRLLLSVRVRSPRKAYAWDIPAPIF</sequence>
<gene>
    <name evidence="2" type="ORF">LshimejAT787_1105550</name>
</gene>
<dbReference type="Proteomes" id="UP001063166">
    <property type="component" value="Unassembled WGS sequence"/>
</dbReference>
<feature type="compositionally biased region" description="Basic and acidic residues" evidence="1">
    <location>
        <begin position="81"/>
        <end position="90"/>
    </location>
</feature>
<dbReference type="EMBL" id="BRPK01000011">
    <property type="protein sequence ID" value="GLB42540.1"/>
    <property type="molecule type" value="Genomic_DNA"/>
</dbReference>
<evidence type="ECO:0000256" key="1">
    <source>
        <dbReference type="SAM" id="MobiDB-lite"/>
    </source>
</evidence>
<protein>
    <submittedName>
        <fullName evidence="2">Uncharacterized protein</fullName>
    </submittedName>
</protein>
<accession>A0A9P3PTH0</accession>
<dbReference type="AlphaFoldDB" id="A0A9P3PTH0"/>
<proteinExistence type="predicted"/>
<evidence type="ECO:0000313" key="2">
    <source>
        <dbReference type="EMBL" id="GLB42540.1"/>
    </source>
</evidence>
<organism evidence="2 3">
    <name type="scientific">Lyophyllum shimeji</name>
    <name type="common">Hon-shimeji</name>
    <name type="synonym">Tricholoma shimeji</name>
    <dbReference type="NCBI Taxonomy" id="47721"/>
    <lineage>
        <taxon>Eukaryota</taxon>
        <taxon>Fungi</taxon>
        <taxon>Dikarya</taxon>
        <taxon>Basidiomycota</taxon>
        <taxon>Agaricomycotina</taxon>
        <taxon>Agaricomycetes</taxon>
        <taxon>Agaricomycetidae</taxon>
        <taxon>Agaricales</taxon>
        <taxon>Tricholomatineae</taxon>
        <taxon>Lyophyllaceae</taxon>
        <taxon>Lyophyllum</taxon>
    </lineage>
</organism>
<name>A0A9P3PTH0_LYOSH</name>
<feature type="region of interest" description="Disordered" evidence="1">
    <location>
        <begin position="81"/>
        <end position="117"/>
    </location>
</feature>